<sequence>MRPWVRVKLNPGSGRGRVPLDPGEAGSRVRLSCSYVRTCGTDASKYVSDGSSSCALTVSLPKALATSPGELQPPSCKGKQAHLTSRLKGTAFGPQQDILEVQFDVVVYVRHGGGSGVATNLRVGR</sequence>
<gene>
    <name evidence="1" type="ORF">QTO34_019417</name>
</gene>
<organism evidence="1 2">
    <name type="scientific">Cnephaeus nilssonii</name>
    <name type="common">Northern bat</name>
    <name type="synonym">Eptesicus nilssonii</name>
    <dbReference type="NCBI Taxonomy" id="3371016"/>
    <lineage>
        <taxon>Eukaryota</taxon>
        <taxon>Metazoa</taxon>
        <taxon>Chordata</taxon>
        <taxon>Craniata</taxon>
        <taxon>Vertebrata</taxon>
        <taxon>Euteleostomi</taxon>
        <taxon>Mammalia</taxon>
        <taxon>Eutheria</taxon>
        <taxon>Laurasiatheria</taxon>
        <taxon>Chiroptera</taxon>
        <taxon>Yangochiroptera</taxon>
        <taxon>Vespertilionidae</taxon>
        <taxon>Cnephaeus</taxon>
    </lineage>
</organism>
<dbReference type="Proteomes" id="UP001177744">
    <property type="component" value="Unassembled WGS sequence"/>
</dbReference>
<reference evidence="1" key="1">
    <citation type="submission" date="2023-06" db="EMBL/GenBank/DDBJ databases">
        <title>Reference genome for the Northern bat (Eptesicus nilssonii), a most northern bat species.</title>
        <authorList>
            <person name="Laine V.N."/>
            <person name="Pulliainen A.T."/>
            <person name="Lilley T.M."/>
        </authorList>
    </citation>
    <scope>NUCLEOTIDE SEQUENCE</scope>
    <source>
        <strain evidence="1">BLF_Eptnil</strain>
        <tissue evidence="1">Kidney</tissue>
    </source>
</reference>
<evidence type="ECO:0000313" key="2">
    <source>
        <dbReference type="Proteomes" id="UP001177744"/>
    </source>
</evidence>
<name>A0AA40LP90_CNENI</name>
<keyword evidence="2" id="KW-1185">Reference proteome</keyword>
<dbReference type="AlphaFoldDB" id="A0AA40LP90"/>
<accession>A0AA40LP90</accession>
<comment type="caution">
    <text evidence="1">The sequence shown here is derived from an EMBL/GenBank/DDBJ whole genome shotgun (WGS) entry which is preliminary data.</text>
</comment>
<evidence type="ECO:0000313" key="1">
    <source>
        <dbReference type="EMBL" id="KAK1338759.1"/>
    </source>
</evidence>
<proteinExistence type="predicted"/>
<protein>
    <submittedName>
        <fullName evidence="1">Uncharacterized protein</fullName>
    </submittedName>
</protein>
<dbReference type="EMBL" id="JAULJE010000009">
    <property type="protein sequence ID" value="KAK1338759.1"/>
    <property type="molecule type" value="Genomic_DNA"/>
</dbReference>